<reference evidence="4" key="1">
    <citation type="journal article" date="2021" name="PeerJ">
        <title>Extensive microbial diversity within the chicken gut microbiome revealed by metagenomics and culture.</title>
        <authorList>
            <person name="Gilroy R."/>
            <person name="Ravi A."/>
            <person name="Getino M."/>
            <person name="Pursley I."/>
            <person name="Horton D.L."/>
            <person name="Alikhan N.F."/>
            <person name="Baker D."/>
            <person name="Gharbi K."/>
            <person name="Hall N."/>
            <person name="Watson M."/>
            <person name="Adriaenssens E.M."/>
            <person name="Foster-Nyarko E."/>
            <person name="Jarju S."/>
            <person name="Secka A."/>
            <person name="Antonio M."/>
            <person name="Oren A."/>
            <person name="Chaudhuri R.R."/>
            <person name="La Ragione R."/>
            <person name="Hildebrand F."/>
            <person name="Pallen M.J."/>
        </authorList>
    </citation>
    <scope>NUCLEOTIDE SEQUENCE</scope>
    <source>
        <strain evidence="4">5925</strain>
    </source>
</reference>
<sequence>MDSATQVAGADRHTAGRGTAGRRTVGDSSVGQGSAGQSSVGKGSVGPSTADSTVGVGRQGEALAGEFLVNQGWTIVERNWHCRFAELDIIALDPSGEMVFVEVKYRKDTAHGTGVEAVTQTKLRRMRLAAGKWLAEQQRGVDVARFDIIDVGPAGVREHVVGVA</sequence>
<protein>
    <recommendedName>
        <fullName evidence="2">UPF0102 protein H9907_01110</fullName>
    </recommendedName>
</protein>
<reference evidence="4" key="2">
    <citation type="submission" date="2021-04" db="EMBL/GenBank/DDBJ databases">
        <authorList>
            <person name="Gilroy R."/>
        </authorList>
    </citation>
    <scope>NUCLEOTIDE SEQUENCE</scope>
    <source>
        <strain evidence="4">5925</strain>
    </source>
</reference>
<evidence type="ECO:0000313" key="5">
    <source>
        <dbReference type="Proteomes" id="UP000823907"/>
    </source>
</evidence>
<feature type="compositionally biased region" description="Low complexity" evidence="3">
    <location>
        <begin position="21"/>
        <end position="48"/>
    </location>
</feature>
<feature type="region of interest" description="Disordered" evidence="3">
    <location>
        <begin position="1"/>
        <end position="53"/>
    </location>
</feature>
<dbReference type="PANTHER" id="PTHR34039:SF1">
    <property type="entry name" value="UPF0102 PROTEIN YRAN"/>
    <property type="match status" value="1"/>
</dbReference>
<evidence type="ECO:0000256" key="2">
    <source>
        <dbReference type="HAMAP-Rule" id="MF_00048"/>
    </source>
</evidence>
<dbReference type="InterPro" id="IPR011856">
    <property type="entry name" value="tRNA_endonuc-like_dom_sf"/>
</dbReference>
<evidence type="ECO:0000256" key="3">
    <source>
        <dbReference type="SAM" id="MobiDB-lite"/>
    </source>
</evidence>
<name>A0A9D2UAA7_9CORY</name>
<dbReference type="InterPro" id="IPR011335">
    <property type="entry name" value="Restrct_endonuc-II-like"/>
</dbReference>
<dbReference type="CDD" id="cd20736">
    <property type="entry name" value="PoNe_Nuclease"/>
    <property type="match status" value="1"/>
</dbReference>
<accession>A0A9D2UAA7</accession>
<dbReference type="Gene3D" id="3.40.1350.10">
    <property type="match status" value="1"/>
</dbReference>
<dbReference type="GO" id="GO:0003676">
    <property type="term" value="F:nucleic acid binding"/>
    <property type="evidence" value="ECO:0007669"/>
    <property type="project" value="InterPro"/>
</dbReference>
<dbReference type="NCBIfam" id="NF009150">
    <property type="entry name" value="PRK12497.1-3"/>
    <property type="match status" value="1"/>
</dbReference>
<dbReference type="PANTHER" id="PTHR34039">
    <property type="entry name" value="UPF0102 PROTEIN YRAN"/>
    <property type="match status" value="1"/>
</dbReference>
<dbReference type="InterPro" id="IPR003509">
    <property type="entry name" value="UPF0102_YraN-like"/>
</dbReference>
<evidence type="ECO:0000313" key="4">
    <source>
        <dbReference type="EMBL" id="HJD48724.1"/>
    </source>
</evidence>
<gene>
    <name evidence="4" type="ORF">H9907_01110</name>
</gene>
<dbReference type="EMBL" id="DWUR01000016">
    <property type="protein sequence ID" value="HJD48724.1"/>
    <property type="molecule type" value="Genomic_DNA"/>
</dbReference>
<organism evidence="4 5">
    <name type="scientific">Candidatus Corynebacterium intestinavium</name>
    <dbReference type="NCBI Taxonomy" id="2838531"/>
    <lineage>
        <taxon>Bacteria</taxon>
        <taxon>Bacillati</taxon>
        <taxon>Actinomycetota</taxon>
        <taxon>Actinomycetes</taxon>
        <taxon>Mycobacteriales</taxon>
        <taxon>Corynebacteriaceae</taxon>
        <taxon>Corynebacterium</taxon>
    </lineage>
</organism>
<comment type="caution">
    <text evidence="4">The sequence shown here is derived from an EMBL/GenBank/DDBJ whole genome shotgun (WGS) entry which is preliminary data.</text>
</comment>
<dbReference type="AlphaFoldDB" id="A0A9D2UAA7"/>
<dbReference type="SUPFAM" id="SSF52980">
    <property type="entry name" value="Restriction endonuclease-like"/>
    <property type="match status" value="1"/>
</dbReference>
<dbReference type="HAMAP" id="MF_00048">
    <property type="entry name" value="UPF0102"/>
    <property type="match status" value="1"/>
</dbReference>
<dbReference type="Proteomes" id="UP000823907">
    <property type="component" value="Unassembled WGS sequence"/>
</dbReference>
<comment type="similarity">
    <text evidence="1 2">Belongs to the UPF0102 family.</text>
</comment>
<proteinExistence type="inferred from homology"/>
<dbReference type="Pfam" id="PF02021">
    <property type="entry name" value="UPF0102"/>
    <property type="match status" value="1"/>
</dbReference>
<evidence type="ECO:0000256" key="1">
    <source>
        <dbReference type="ARBA" id="ARBA00006738"/>
    </source>
</evidence>